<dbReference type="RefSeq" id="WP_407339342.1">
    <property type="nucleotide sequence ID" value="NZ_CP136862.1"/>
</dbReference>
<organism evidence="1 2">
    <name type="scientific">Methylocapsa polymorpha</name>
    <dbReference type="NCBI Taxonomy" id="3080828"/>
    <lineage>
        <taxon>Bacteria</taxon>
        <taxon>Pseudomonadati</taxon>
        <taxon>Pseudomonadota</taxon>
        <taxon>Alphaproteobacteria</taxon>
        <taxon>Hyphomicrobiales</taxon>
        <taxon>Beijerinckiaceae</taxon>
        <taxon>Methylocapsa</taxon>
    </lineage>
</organism>
<evidence type="ECO:0000313" key="1">
    <source>
        <dbReference type="EMBL" id="WOJ89896.1"/>
    </source>
</evidence>
<protein>
    <submittedName>
        <fullName evidence="1">Uncharacterized protein</fullName>
    </submittedName>
</protein>
<proteinExistence type="predicted"/>
<gene>
    <name evidence="1" type="ORF">RZS28_00850</name>
</gene>
<evidence type="ECO:0000313" key="2">
    <source>
        <dbReference type="Proteomes" id="UP001626536"/>
    </source>
</evidence>
<accession>A0ABZ0HVH3</accession>
<dbReference type="Proteomes" id="UP001626536">
    <property type="component" value="Chromosome"/>
</dbReference>
<reference evidence="1 2" key="1">
    <citation type="submission" date="2023-10" db="EMBL/GenBank/DDBJ databases">
        <title>Novel methanotroph of the genus Methylocapsa from a subarctic wetland.</title>
        <authorList>
            <person name="Belova S.E."/>
            <person name="Oshkin I.Y."/>
            <person name="Miroshnikov K."/>
            <person name="Dedysh S.N."/>
        </authorList>
    </citation>
    <scope>NUCLEOTIDE SEQUENCE [LARGE SCALE GENOMIC DNA]</scope>
    <source>
        <strain evidence="1 2">RX1</strain>
    </source>
</reference>
<dbReference type="EMBL" id="CP136862">
    <property type="protein sequence ID" value="WOJ89896.1"/>
    <property type="molecule type" value="Genomic_DNA"/>
</dbReference>
<keyword evidence="2" id="KW-1185">Reference proteome</keyword>
<sequence length="179" mass="19597">MQLHAVKTAPTPINIKAALHRDAVWRHVENHVSDETKASYLLGPAKVADLANAAADESRTVIDYLAIVRSILMNALDSAAQRGKPYEIERISGRMVEVLREIGRITGEVSQFAAATINITNNTQILNSAPFMDLQSGLLQICARHPEARADIIALFRDLDARHSAPAAKLIDAREVENV</sequence>
<name>A0ABZ0HVH3_9HYPH</name>